<keyword evidence="2" id="KW-1185">Reference proteome</keyword>
<comment type="caution">
    <text evidence="1">The sequence shown here is derived from an EMBL/GenBank/DDBJ whole genome shotgun (WGS) entry which is preliminary data.</text>
</comment>
<evidence type="ECO:0000313" key="2">
    <source>
        <dbReference type="Proteomes" id="UP001438707"/>
    </source>
</evidence>
<dbReference type="EMBL" id="JALJOS010000002">
    <property type="protein sequence ID" value="KAK9843070.1"/>
    <property type="molecule type" value="Genomic_DNA"/>
</dbReference>
<evidence type="ECO:0000313" key="1">
    <source>
        <dbReference type="EMBL" id="KAK9843070.1"/>
    </source>
</evidence>
<proteinExistence type="predicted"/>
<sequence>MQQSQETIDEETESGGHLSQQLAALRFEQDNPWAISFFSAPRFHPKDPQVIGGLLGFWYHFKGSEADLHVLNSFHRALRCYVLPAGAGAATFRFFHEDEPPPGTPYTLREDGLFETQDIKSLDDPYFSTMMRPSQQELEHAGHACFCWRCLSIDDAFLIRLTCSLPPGPVGPHPTSPHPGLYDCLQLSGNNWGLQAILDDGVCRWTMGPRYSLSTLELESNVYTREQFVHVRPSSPIDINTMPFPDPRPRLEEDPQEWLPHMHQSGHLREVIWEEDGEMIDLGSRPTIWSPPAEDANHRLIRFEDSMYALYPVHLPSRQEQQSVPTLMNSVRIEVGGMMRHVNQFRRVVLRFKVNGILSGIRHECFPQPDSHMRRSHRTSFSVEVLCQRASSMGK</sequence>
<organism evidence="1 2">
    <name type="scientific">Apatococcus lobatus</name>
    <dbReference type="NCBI Taxonomy" id="904363"/>
    <lineage>
        <taxon>Eukaryota</taxon>
        <taxon>Viridiplantae</taxon>
        <taxon>Chlorophyta</taxon>
        <taxon>core chlorophytes</taxon>
        <taxon>Trebouxiophyceae</taxon>
        <taxon>Chlorellales</taxon>
        <taxon>Chlorellaceae</taxon>
        <taxon>Apatococcus</taxon>
    </lineage>
</organism>
<name>A0AAW1SAC6_9CHLO</name>
<dbReference type="AlphaFoldDB" id="A0AAW1SAC6"/>
<reference evidence="1 2" key="1">
    <citation type="journal article" date="2024" name="Nat. Commun.">
        <title>Phylogenomics reveals the evolutionary origins of lichenization in chlorophyte algae.</title>
        <authorList>
            <person name="Puginier C."/>
            <person name="Libourel C."/>
            <person name="Otte J."/>
            <person name="Skaloud P."/>
            <person name="Haon M."/>
            <person name="Grisel S."/>
            <person name="Petersen M."/>
            <person name="Berrin J.G."/>
            <person name="Delaux P.M."/>
            <person name="Dal Grande F."/>
            <person name="Keller J."/>
        </authorList>
    </citation>
    <scope>NUCLEOTIDE SEQUENCE [LARGE SCALE GENOMIC DNA]</scope>
    <source>
        <strain evidence="1 2">SAG 2145</strain>
    </source>
</reference>
<accession>A0AAW1SAC6</accession>
<gene>
    <name evidence="1" type="ORF">WJX74_006527</name>
</gene>
<protein>
    <submittedName>
        <fullName evidence="1">Uncharacterized protein</fullName>
    </submittedName>
</protein>
<dbReference type="Proteomes" id="UP001438707">
    <property type="component" value="Unassembled WGS sequence"/>
</dbReference>